<evidence type="ECO:0000256" key="2">
    <source>
        <dbReference type="ARBA" id="ARBA00022638"/>
    </source>
</evidence>
<dbReference type="CDD" id="cd00737">
    <property type="entry name" value="lyz_endolysin_autolysin"/>
    <property type="match status" value="1"/>
</dbReference>
<dbReference type="eggNOG" id="COG3772">
    <property type="taxonomic scope" value="Bacteria"/>
</dbReference>
<sequence>MKGIEGFAPNYYHDSVNVLTLGYGMTRDELNGVSVPISESEATRHLRDNTNRFYYTPIYNNLRSKGITPLQREIDSFVSFAYNEGVGALLSSTLYRLYCQGIRDERIHNEFKKWTLAGGQHLPGLIRRREEEWRIFSNQGNVNGYYSRPYINYIDSRGNSTSRLVETNGGYGANPY</sequence>
<evidence type="ECO:0000256" key="1">
    <source>
        <dbReference type="ARBA" id="ARBA00022529"/>
    </source>
</evidence>
<keyword evidence="1 4" id="KW-0929">Antimicrobial</keyword>
<dbReference type="InterPro" id="IPR023346">
    <property type="entry name" value="Lysozyme-like_dom_sf"/>
</dbReference>
<dbReference type="PANTHER" id="PTHR38107">
    <property type="match status" value="1"/>
</dbReference>
<comment type="caution">
    <text evidence="5">The sequence shown here is derived from an EMBL/GenBank/DDBJ whole genome shotgun (WGS) entry which is preliminary data.</text>
</comment>
<dbReference type="SUPFAM" id="SSF53955">
    <property type="entry name" value="Lysozyme-like"/>
    <property type="match status" value="1"/>
</dbReference>
<proteinExistence type="inferred from homology"/>
<comment type="similarity">
    <text evidence="4">Belongs to the glycosyl hydrolase 24 family.</text>
</comment>
<dbReference type="InterPro" id="IPR023347">
    <property type="entry name" value="Lysozyme_dom_sf"/>
</dbReference>
<dbReference type="InterPro" id="IPR051018">
    <property type="entry name" value="Bacteriophage_GH24"/>
</dbReference>
<dbReference type="GO" id="GO:0009253">
    <property type="term" value="P:peptidoglycan catabolic process"/>
    <property type="evidence" value="ECO:0007669"/>
    <property type="project" value="InterPro"/>
</dbReference>
<keyword evidence="3" id="KW-1035">Host cytoplasm</keyword>
<reference evidence="5 6" key="1">
    <citation type="submission" date="2013-01" db="EMBL/GenBank/DDBJ databases">
        <title>The Genome Sequence of Clostridium colicanis 209318.</title>
        <authorList>
            <consortium name="The Broad Institute Genome Sequencing Platform"/>
            <person name="Earl A."/>
            <person name="Ward D."/>
            <person name="Feldgarden M."/>
            <person name="Gevers D."/>
            <person name="Courvalin P."/>
            <person name="Lambert T."/>
            <person name="Walker B."/>
            <person name="Young S.K."/>
            <person name="Zeng Q."/>
            <person name="Gargeya S."/>
            <person name="Fitzgerald M."/>
            <person name="Haas B."/>
            <person name="Abouelleil A."/>
            <person name="Alvarado L."/>
            <person name="Arachchi H.M."/>
            <person name="Berlin A.M."/>
            <person name="Chapman S.B."/>
            <person name="Dewar J."/>
            <person name="Goldberg J."/>
            <person name="Griggs A."/>
            <person name="Gujja S."/>
            <person name="Hansen M."/>
            <person name="Howarth C."/>
            <person name="Imamovic A."/>
            <person name="Larimer J."/>
            <person name="McCowan C."/>
            <person name="Murphy C."/>
            <person name="Neiman D."/>
            <person name="Pearson M."/>
            <person name="Priest M."/>
            <person name="Roberts A."/>
            <person name="Saif S."/>
            <person name="Shea T."/>
            <person name="Sisk P."/>
            <person name="Sykes S."/>
            <person name="Wortman J."/>
            <person name="Nusbaum C."/>
            <person name="Birren B."/>
        </authorList>
    </citation>
    <scope>NUCLEOTIDE SEQUENCE [LARGE SCALE GENOMIC DNA]</scope>
    <source>
        <strain evidence="5 6">209318</strain>
    </source>
</reference>
<dbReference type="Pfam" id="PF00959">
    <property type="entry name" value="Phage_lysozyme"/>
    <property type="match status" value="1"/>
</dbReference>
<name>N9W6X3_9CLOT</name>
<keyword evidence="2 4" id="KW-0081">Bacteriolytic enzyme</keyword>
<dbReference type="HOGENOM" id="CLU_1522614_0_0_9"/>
<dbReference type="RefSeq" id="WP_002599748.1">
    <property type="nucleotide sequence ID" value="NZ_KB850960.1"/>
</dbReference>
<keyword evidence="4" id="KW-0378">Hydrolase</keyword>
<dbReference type="Proteomes" id="UP000013097">
    <property type="component" value="Unassembled WGS sequence"/>
</dbReference>
<dbReference type="PATRIC" id="fig|999411.4.peg.3221"/>
<protein>
    <recommendedName>
        <fullName evidence="4">Lysozyme</fullName>
        <ecNumber evidence="4">3.2.1.17</ecNumber>
    </recommendedName>
</protein>
<dbReference type="GO" id="GO:0003796">
    <property type="term" value="F:lysozyme activity"/>
    <property type="evidence" value="ECO:0007669"/>
    <property type="project" value="UniProtKB-EC"/>
</dbReference>
<dbReference type="GO" id="GO:0031640">
    <property type="term" value="P:killing of cells of another organism"/>
    <property type="evidence" value="ECO:0007669"/>
    <property type="project" value="UniProtKB-KW"/>
</dbReference>
<dbReference type="GO" id="GO:0042742">
    <property type="term" value="P:defense response to bacterium"/>
    <property type="evidence" value="ECO:0007669"/>
    <property type="project" value="UniProtKB-KW"/>
</dbReference>
<keyword evidence="6" id="KW-1185">Reference proteome</keyword>
<dbReference type="InterPro" id="IPR002196">
    <property type="entry name" value="Glyco_hydro_24"/>
</dbReference>
<dbReference type="GO" id="GO:0016998">
    <property type="term" value="P:cell wall macromolecule catabolic process"/>
    <property type="evidence" value="ECO:0007669"/>
    <property type="project" value="InterPro"/>
</dbReference>
<evidence type="ECO:0000256" key="4">
    <source>
        <dbReference type="RuleBase" id="RU003788"/>
    </source>
</evidence>
<dbReference type="EMBL" id="AGYT01000026">
    <property type="protein sequence ID" value="ENY98750.1"/>
    <property type="molecule type" value="Genomic_DNA"/>
</dbReference>
<gene>
    <name evidence="5" type="ORF">HMPREF1092_03308</name>
</gene>
<dbReference type="PANTHER" id="PTHR38107:SF3">
    <property type="entry name" value="LYSOZYME RRRD-RELATED"/>
    <property type="match status" value="1"/>
</dbReference>
<evidence type="ECO:0000256" key="3">
    <source>
        <dbReference type="ARBA" id="ARBA00023200"/>
    </source>
</evidence>
<dbReference type="Gene3D" id="1.10.530.40">
    <property type="match status" value="1"/>
</dbReference>
<dbReference type="AlphaFoldDB" id="N9W6X3"/>
<accession>N9W6X3</accession>
<comment type="catalytic activity">
    <reaction evidence="4">
        <text>Hydrolysis of (1-&gt;4)-beta-linkages between N-acetylmuramic acid and N-acetyl-D-glucosamine residues in a peptidoglycan and between N-acetyl-D-glucosamine residues in chitodextrins.</text>
        <dbReference type="EC" id="3.2.1.17"/>
    </reaction>
</comment>
<evidence type="ECO:0000313" key="6">
    <source>
        <dbReference type="Proteomes" id="UP000013097"/>
    </source>
</evidence>
<keyword evidence="4" id="KW-0326">Glycosidase</keyword>
<dbReference type="InterPro" id="IPR033907">
    <property type="entry name" value="Endolysin_autolysin"/>
</dbReference>
<dbReference type="EC" id="3.2.1.17" evidence="4"/>
<evidence type="ECO:0000313" key="5">
    <source>
        <dbReference type="EMBL" id="ENY98750.1"/>
    </source>
</evidence>
<organism evidence="5 6">
    <name type="scientific">Clostridium thermobutyricum</name>
    <dbReference type="NCBI Taxonomy" id="29372"/>
    <lineage>
        <taxon>Bacteria</taxon>
        <taxon>Bacillati</taxon>
        <taxon>Bacillota</taxon>
        <taxon>Clostridia</taxon>
        <taxon>Eubacteriales</taxon>
        <taxon>Clostridiaceae</taxon>
        <taxon>Clostridium</taxon>
    </lineage>
</organism>